<feature type="domain" description="RSE1/DDB1/CPSF1 C-terminal" evidence="1">
    <location>
        <begin position="63"/>
        <end position="213"/>
    </location>
</feature>
<dbReference type="InterPro" id="IPR050358">
    <property type="entry name" value="RSE1/DDB1/CFT1"/>
</dbReference>
<dbReference type="InterPro" id="IPR004871">
    <property type="entry name" value="RSE1/DDB1/CPSF1_C"/>
</dbReference>
<dbReference type="AlphaFoldDB" id="A0AAD8MLC3"/>
<dbReference type="Pfam" id="PF03178">
    <property type="entry name" value="CPSF_A"/>
    <property type="match status" value="1"/>
</dbReference>
<comment type="caution">
    <text evidence="2">The sequence shown here is derived from an EMBL/GenBank/DDBJ whole genome shotgun (WGS) entry which is preliminary data.</text>
</comment>
<accession>A0AAD8MLC3</accession>
<dbReference type="InterPro" id="IPR015943">
    <property type="entry name" value="WD40/YVTN_repeat-like_dom_sf"/>
</dbReference>
<name>A0AAD8MLC3_9APIA</name>
<protein>
    <recommendedName>
        <fullName evidence="1">RSE1/DDB1/CPSF1 C-terminal domain-containing protein</fullName>
    </recommendedName>
</protein>
<evidence type="ECO:0000259" key="1">
    <source>
        <dbReference type="Pfam" id="PF03178"/>
    </source>
</evidence>
<dbReference type="GO" id="GO:0003676">
    <property type="term" value="F:nucleic acid binding"/>
    <property type="evidence" value="ECO:0007669"/>
    <property type="project" value="InterPro"/>
</dbReference>
<dbReference type="GO" id="GO:0005634">
    <property type="term" value="C:nucleus"/>
    <property type="evidence" value="ECO:0007669"/>
    <property type="project" value="InterPro"/>
</dbReference>
<dbReference type="EMBL" id="JAUIZM010000007">
    <property type="protein sequence ID" value="KAK1376997.1"/>
    <property type="molecule type" value="Genomic_DNA"/>
</dbReference>
<organism evidence="2 3">
    <name type="scientific">Heracleum sosnowskyi</name>
    <dbReference type="NCBI Taxonomy" id="360622"/>
    <lineage>
        <taxon>Eukaryota</taxon>
        <taxon>Viridiplantae</taxon>
        <taxon>Streptophyta</taxon>
        <taxon>Embryophyta</taxon>
        <taxon>Tracheophyta</taxon>
        <taxon>Spermatophyta</taxon>
        <taxon>Magnoliopsida</taxon>
        <taxon>eudicotyledons</taxon>
        <taxon>Gunneridae</taxon>
        <taxon>Pentapetalae</taxon>
        <taxon>asterids</taxon>
        <taxon>campanulids</taxon>
        <taxon>Apiales</taxon>
        <taxon>Apiaceae</taxon>
        <taxon>Apioideae</taxon>
        <taxon>apioid superclade</taxon>
        <taxon>Tordylieae</taxon>
        <taxon>Tordyliinae</taxon>
        <taxon>Heracleum</taxon>
    </lineage>
</organism>
<reference evidence="2" key="1">
    <citation type="submission" date="2023-02" db="EMBL/GenBank/DDBJ databases">
        <title>Genome of toxic invasive species Heracleum sosnowskyi carries increased number of genes despite the absence of recent whole-genome duplications.</title>
        <authorList>
            <person name="Schelkunov M."/>
            <person name="Shtratnikova V."/>
            <person name="Makarenko M."/>
            <person name="Klepikova A."/>
            <person name="Omelchenko D."/>
            <person name="Novikova G."/>
            <person name="Obukhova E."/>
            <person name="Bogdanov V."/>
            <person name="Penin A."/>
            <person name="Logacheva M."/>
        </authorList>
    </citation>
    <scope>NUCLEOTIDE SEQUENCE</scope>
    <source>
        <strain evidence="2">Hsosn_3</strain>
        <tissue evidence="2">Leaf</tissue>
    </source>
</reference>
<reference evidence="2" key="2">
    <citation type="submission" date="2023-05" db="EMBL/GenBank/DDBJ databases">
        <authorList>
            <person name="Schelkunov M.I."/>
        </authorList>
    </citation>
    <scope>NUCLEOTIDE SEQUENCE</scope>
    <source>
        <strain evidence="2">Hsosn_3</strain>
        <tissue evidence="2">Leaf</tissue>
    </source>
</reference>
<evidence type="ECO:0000313" key="2">
    <source>
        <dbReference type="EMBL" id="KAK1376997.1"/>
    </source>
</evidence>
<evidence type="ECO:0000313" key="3">
    <source>
        <dbReference type="Proteomes" id="UP001237642"/>
    </source>
</evidence>
<keyword evidence="3" id="KW-1185">Reference proteome</keyword>
<sequence>MHCCQTKEVLRNCRRHKCSSGILILCKVYWSILVRLDLSSSKPLFLLPRSFFISSPRVPQTIYAESRGNVIVGASRKLLNLLTYKQEKSAIEELYCHHRSLRSSTVTILDDEVYLGNDFGCDIFTVGKNSEEGCFEIVGKYHLGERVSRFRGGSLMMGMFDQILTYIFGTDSGWIGIVASVPQNQYSFLFKLQSVLRKVIKYKGGLSHQKWISNISAEEEEVEDASLRRQSN</sequence>
<dbReference type="PANTHER" id="PTHR10644">
    <property type="entry name" value="DNA REPAIR/RNA PROCESSING CPSF FAMILY"/>
    <property type="match status" value="1"/>
</dbReference>
<dbReference type="Gene3D" id="2.130.10.10">
    <property type="entry name" value="YVTN repeat-like/Quinoprotein amine dehydrogenase"/>
    <property type="match status" value="1"/>
</dbReference>
<proteinExistence type="predicted"/>
<gene>
    <name evidence="2" type="ORF">POM88_033190</name>
</gene>
<dbReference type="Proteomes" id="UP001237642">
    <property type="component" value="Unassembled WGS sequence"/>
</dbReference>